<keyword evidence="3" id="KW-0964">Secreted</keyword>
<evidence type="ECO:0000313" key="11">
    <source>
        <dbReference type="Proteomes" id="UP001591681"/>
    </source>
</evidence>
<reference evidence="10 11" key="1">
    <citation type="submission" date="2024-09" db="EMBL/GenBank/DDBJ databases">
        <title>A chromosome-level genome assembly of Gray's grenadier anchovy, Coilia grayii.</title>
        <authorList>
            <person name="Fu Z."/>
        </authorList>
    </citation>
    <scope>NUCLEOTIDE SEQUENCE [LARGE SCALE GENOMIC DNA]</scope>
    <source>
        <strain evidence="10">G4</strain>
        <tissue evidence="10">Muscle</tissue>
    </source>
</reference>
<dbReference type="GO" id="GO:0005576">
    <property type="term" value="C:extracellular region"/>
    <property type="evidence" value="ECO:0007669"/>
    <property type="project" value="UniProtKB-SubCell"/>
</dbReference>
<dbReference type="Gene3D" id="2.40.10.10">
    <property type="entry name" value="Trypsin-like serine proteases"/>
    <property type="match status" value="1"/>
</dbReference>
<feature type="compositionally biased region" description="Basic residues" evidence="8">
    <location>
        <begin position="258"/>
        <end position="277"/>
    </location>
</feature>
<gene>
    <name evidence="10" type="ORF">ACEWY4_021897</name>
</gene>
<keyword evidence="4" id="KW-0721">Serine protease homolog</keyword>
<comment type="subcellular location">
    <subcellularLocation>
        <location evidence="1">Secreted</location>
    </subcellularLocation>
</comment>
<keyword evidence="6" id="KW-0325">Glycoprotein</keyword>
<comment type="caution">
    <text evidence="10">The sequence shown here is derived from an EMBL/GenBank/DDBJ whole genome shotgun (WGS) entry which is preliminary data.</text>
</comment>
<dbReference type="PROSITE" id="PS00134">
    <property type="entry name" value="TRYPSIN_HIS"/>
    <property type="match status" value="1"/>
</dbReference>
<organism evidence="10 11">
    <name type="scientific">Coilia grayii</name>
    <name type="common">Gray's grenadier anchovy</name>
    <dbReference type="NCBI Taxonomy" id="363190"/>
    <lineage>
        <taxon>Eukaryota</taxon>
        <taxon>Metazoa</taxon>
        <taxon>Chordata</taxon>
        <taxon>Craniata</taxon>
        <taxon>Vertebrata</taxon>
        <taxon>Euteleostomi</taxon>
        <taxon>Actinopterygii</taxon>
        <taxon>Neopterygii</taxon>
        <taxon>Teleostei</taxon>
        <taxon>Clupei</taxon>
        <taxon>Clupeiformes</taxon>
        <taxon>Clupeoidei</taxon>
        <taxon>Engraulidae</taxon>
        <taxon>Coilinae</taxon>
        <taxon>Coilia</taxon>
    </lineage>
</organism>
<evidence type="ECO:0000256" key="4">
    <source>
        <dbReference type="ARBA" id="ARBA00022542"/>
    </source>
</evidence>
<evidence type="ECO:0000256" key="2">
    <source>
        <dbReference type="ARBA" id="ARBA00007664"/>
    </source>
</evidence>
<feature type="domain" description="Peptidase S1" evidence="9">
    <location>
        <begin position="162"/>
        <end position="467"/>
    </location>
</feature>
<dbReference type="InterPro" id="IPR001254">
    <property type="entry name" value="Trypsin_dom"/>
</dbReference>
<comment type="similarity">
    <text evidence="2">Belongs to the peptidase S1 family.</text>
</comment>
<evidence type="ECO:0000256" key="1">
    <source>
        <dbReference type="ARBA" id="ARBA00004613"/>
    </source>
</evidence>
<evidence type="ECO:0000256" key="8">
    <source>
        <dbReference type="SAM" id="MobiDB-lite"/>
    </source>
</evidence>
<dbReference type="Proteomes" id="UP001591681">
    <property type="component" value="Unassembled WGS sequence"/>
</dbReference>
<evidence type="ECO:0000313" key="10">
    <source>
        <dbReference type="EMBL" id="KAL2082079.1"/>
    </source>
</evidence>
<sequence>MSLFFPFAFLFVAPSAIPTMMRGLLQTLLAFVIMLDLYVWAISGNHGNRGDTHTWQHAAVPLVVERSTVPLSQPDFHATLTQSHSHATLCGIQCQDRLPKPDRTQLERLLAYETVYANGTRTLTEVRLRGTGVEAAPPSNSTSISRLPRRHRRQVFGADGRFVISDRRFTASFPFSASVKLSSGCSGILVAPRHVLTAAHCVHDGQNYLKESRELRVGVMRSQISHNSKVGRRKGGGGGEEEKDTQGRNNEGESSKKRGERKKGRGKRRRGKARARRAAAAVAAVAATDPDKVSFRWARVKQIHTPRGWMKGVGRQLAPDYDYALLELRRPLGATPMELGLVADVKETVPSGRIHFTGFDHDQPGKAVYRFCSVTQESSDLLYQYCDARAGSSGAGVYVRLRESAPGGPDGGKKGRVKNWKAAGKWTRKVIGVFSGHQWVDDNGAQRDYNVAVRITPAKFAQICHWIHADPKRCQQA</sequence>
<dbReference type="Pfam" id="PF00089">
    <property type="entry name" value="Trypsin"/>
    <property type="match status" value="1"/>
</dbReference>
<dbReference type="PANTHER" id="PTHR15462:SF17">
    <property type="entry name" value="INACTIVE SERINE PROTEASE 35"/>
    <property type="match status" value="1"/>
</dbReference>
<keyword evidence="5" id="KW-0732">Signal</keyword>
<evidence type="ECO:0000256" key="7">
    <source>
        <dbReference type="ARBA" id="ARBA00040309"/>
    </source>
</evidence>
<keyword evidence="11" id="KW-1185">Reference proteome</keyword>
<proteinExistence type="inferred from homology"/>
<accession>A0ABD1J4P0</accession>
<evidence type="ECO:0000256" key="6">
    <source>
        <dbReference type="ARBA" id="ARBA00023180"/>
    </source>
</evidence>
<dbReference type="InterPro" id="IPR050966">
    <property type="entry name" value="Glutamyl_endopeptidase"/>
</dbReference>
<dbReference type="SUPFAM" id="SSF50494">
    <property type="entry name" value="Trypsin-like serine proteases"/>
    <property type="match status" value="1"/>
</dbReference>
<evidence type="ECO:0000256" key="3">
    <source>
        <dbReference type="ARBA" id="ARBA00022525"/>
    </source>
</evidence>
<dbReference type="InterPro" id="IPR018114">
    <property type="entry name" value="TRYPSIN_HIS"/>
</dbReference>
<evidence type="ECO:0000259" key="9">
    <source>
        <dbReference type="SMART" id="SM00020"/>
    </source>
</evidence>
<protein>
    <recommendedName>
        <fullName evidence="7">Inactive serine protease 35</fullName>
    </recommendedName>
</protein>
<dbReference type="InterPro" id="IPR043504">
    <property type="entry name" value="Peptidase_S1_PA_chymotrypsin"/>
</dbReference>
<feature type="region of interest" description="Disordered" evidence="8">
    <location>
        <begin position="219"/>
        <end position="278"/>
    </location>
</feature>
<dbReference type="PANTHER" id="PTHR15462">
    <property type="entry name" value="SERINE PROTEASE"/>
    <property type="match status" value="1"/>
</dbReference>
<dbReference type="InterPro" id="IPR009003">
    <property type="entry name" value="Peptidase_S1_PA"/>
</dbReference>
<evidence type="ECO:0000256" key="5">
    <source>
        <dbReference type="ARBA" id="ARBA00022729"/>
    </source>
</evidence>
<feature type="compositionally biased region" description="Basic and acidic residues" evidence="8">
    <location>
        <begin position="244"/>
        <end position="257"/>
    </location>
</feature>
<name>A0ABD1J4P0_9TELE</name>
<dbReference type="AlphaFoldDB" id="A0ABD1J4P0"/>
<dbReference type="SMART" id="SM00020">
    <property type="entry name" value="Tryp_SPc"/>
    <property type="match status" value="1"/>
</dbReference>
<dbReference type="EMBL" id="JBHFQA010000019">
    <property type="protein sequence ID" value="KAL2082079.1"/>
    <property type="molecule type" value="Genomic_DNA"/>
</dbReference>